<evidence type="ECO:0000256" key="4">
    <source>
        <dbReference type="SAM" id="MobiDB-lite"/>
    </source>
</evidence>
<sequence length="110" mass="11197">MQYVAAYALLNLGGKANPSEADVKGLLAEVGVTGSDAEIKSLVEALKGKSLQEVITEGLKKVGTLSLGGGSSQASAPVAAQAQAVKKAEEKPVEKAPEPEEDVDMGGLFD</sequence>
<dbReference type="GO" id="GO:0002182">
    <property type="term" value="P:cytoplasmic translational elongation"/>
    <property type="evidence" value="ECO:0007669"/>
    <property type="project" value="InterPro"/>
</dbReference>
<dbReference type="InterPro" id="IPR044076">
    <property type="entry name" value="Ribosomal_P2"/>
</dbReference>
<comment type="caution">
    <text evidence="5">The sequence shown here is derived from an EMBL/GenBank/DDBJ whole genome shotgun (WGS) entry which is preliminary data.</text>
</comment>
<dbReference type="PANTHER" id="PTHR21141:SF5">
    <property type="entry name" value="LARGE RIBOSOMAL SUBUNIT PROTEIN P2"/>
    <property type="match status" value="1"/>
</dbReference>
<dbReference type="Pfam" id="PF00428">
    <property type="entry name" value="Ribosomal_60s"/>
    <property type="match status" value="1"/>
</dbReference>
<dbReference type="FunFam" id="1.10.10.1410:FF:000002">
    <property type="entry name" value="60S acidic ribosomal protein P2"/>
    <property type="match status" value="1"/>
</dbReference>
<dbReference type="EMBL" id="CAJJDM010000017">
    <property type="protein sequence ID" value="CAD8053446.1"/>
    <property type="molecule type" value="Genomic_DNA"/>
</dbReference>
<dbReference type="HAMAP" id="MF_01478">
    <property type="entry name" value="Ribosomal_L12_arch"/>
    <property type="match status" value="1"/>
</dbReference>
<organism evidence="5 6">
    <name type="scientific">Paramecium primaurelia</name>
    <dbReference type="NCBI Taxonomy" id="5886"/>
    <lineage>
        <taxon>Eukaryota</taxon>
        <taxon>Sar</taxon>
        <taxon>Alveolata</taxon>
        <taxon>Ciliophora</taxon>
        <taxon>Intramacronucleata</taxon>
        <taxon>Oligohymenophorea</taxon>
        <taxon>Peniculida</taxon>
        <taxon>Parameciidae</taxon>
        <taxon>Paramecium</taxon>
    </lineage>
</organism>
<dbReference type="GO" id="GO:0003735">
    <property type="term" value="F:structural constituent of ribosome"/>
    <property type="evidence" value="ECO:0007669"/>
    <property type="project" value="InterPro"/>
</dbReference>
<dbReference type="InterPro" id="IPR027534">
    <property type="entry name" value="Ribosomal_P1/P2"/>
</dbReference>
<feature type="compositionally biased region" description="Basic and acidic residues" evidence="4">
    <location>
        <begin position="86"/>
        <end position="98"/>
    </location>
</feature>
<evidence type="ECO:0000256" key="2">
    <source>
        <dbReference type="ARBA" id="ARBA00022980"/>
    </source>
</evidence>
<dbReference type="PANTHER" id="PTHR21141">
    <property type="entry name" value="60S ACIDIC RIBOSOMAL PROTEIN FAMILY MEMBER"/>
    <property type="match status" value="1"/>
</dbReference>
<dbReference type="GO" id="GO:0022625">
    <property type="term" value="C:cytosolic large ribosomal subunit"/>
    <property type="evidence" value="ECO:0007669"/>
    <property type="project" value="InterPro"/>
</dbReference>
<protein>
    <recommendedName>
        <fullName evidence="7">60S acidic ribosomal protein P2</fullName>
    </recommendedName>
</protein>
<evidence type="ECO:0000313" key="5">
    <source>
        <dbReference type="EMBL" id="CAD8053446.1"/>
    </source>
</evidence>
<feature type="region of interest" description="Disordered" evidence="4">
    <location>
        <begin position="78"/>
        <end position="110"/>
    </location>
</feature>
<comment type="similarity">
    <text evidence="1">Belongs to the eukaryotic ribosomal protein P1/P2 family.</text>
</comment>
<dbReference type="CDD" id="cd05833">
    <property type="entry name" value="Ribosomal_P2"/>
    <property type="match status" value="1"/>
</dbReference>
<evidence type="ECO:0000256" key="3">
    <source>
        <dbReference type="ARBA" id="ARBA00023274"/>
    </source>
</evidence>
<dbReference type="Proteomes" id="UP000688137">
    <property type="component" value="Unassembled WGS sequence"/>
</dbReference>
<reference evidence="5" key="1">
    <citation type="submission" date="2021-01" db="EMBL/GenBank/DDBJ databases">
        <authorList>
            <consortium name="Genoscope - CEA"/>
            <person name="William W."/>
        </authorList>
    </citation>
    <scope>NUCLEOTIDE SEQUENCE</scope>
</reference>
<dbReference type="AlphaFoldDB" id="A0A8S1KK42"/>
<keyword evidence="3" id="KW-0687">Ribonucleoprotein</keyword>
<gene>
    <name evidence="5" type="ORF">PPRIM_AZ9-3.1.T0200333</name>
</gene>
<proteinExistence type="inferred from homology"/>
<dbReference type="OMA" id="CTIGHEK"/>
<evidence type="ECO:0000313" key="6">
    <source>
        <dbReference type="Proteomes" id="UP000688137"/>
    </source>
</evidence>
<name>A0A8S1KK42_PARPR</name>
<keyword evidence="6" id="KW-1185">Reference proteome</keyword>
<accession>A0A8S1KK42</accession>
<evidence type="ECO:0008006" key="7">
    <source>
        <dbReference type="Google" id="ProtNLM"/>
    </source>
</evidence>
<keyword evidence="2" id="KW-0689">Ribosomal protein</keyword>
<evidence type="ECO:0000256" key="1">
    <source>
        <dbReference type="ARBA" id="ARBA00005436"/>
    </source>
</evidence>